<accession>A0ABT9ISH7</accession>
<sequence length="394" mass="39787">MRTPTDAVETDWAPLSGLRGQAESRLGPLLDDAIALLRVESPSSDLAAVATSADAVAALLEERLGAAPERIVVDGVSHLRLCFGGPTKVLILAHHDTVWPHGTLSSLPARVSDGVLRGPGSVDMKTGIAMAVHALRILRDQGRSLDGVTVLVTGDEEVGSTASRALIEETAAGAAAVLVLEAGGDDGQLKTERKGVSMYRITAHGLASHAGLAPDAGVNAVVGLADVVLKLAALHGTEPGLTVVPTVIQGGTTTNTVPAEGWVDVDVRATTSASQLRCDAAIRALTAEVPGVVLDVDGGVNREPLEAAASAELFARARRLAAAHGLGVVEPLAVGGGSDGNFTAALGVPTLDGLGAWGGGAHADGEHAVVAGLAPRMALLAALIDEVLSEGRTP</sequence>
<reference evidence="4 5" key="1">
    <citation type="submission" date="2023-08" db="EMBL/GenBank/DDBJ databases">
        <title>Arthrobacter horti sp. nov., isolated from forest soil.</title>
        <authorList>
            <person name="Park M."/>
        </authorList>
    </citation>
    <scope>NUCLEOTIDE SEQUENCE [LARGE SCALE GENOMIC DNA]</scope>
    <source>
        <strain evidence="4 5">YJM1</strain>
    </source>
</reference>
<feature type="domain" description="Peptidase M20 dimerisation" evidence="3">
    <location>
        <begin position="191"/>
        <end position="285"/>
    </location>
</feature>
<name>A0ABT9ISH7_9MICC</name>
<dbReference type="SUPFAM" id="SSF55031">
    <property type="entry name" value="Bacterial exopeptidase dimerisation domain"/>
    <property type="match status" value="1"/>
</dbReference>
<dbReference type="InterPro" id="IPR036264">
    <property type="entry name" value="Bact_exopeptidase_dim_dom"/>
</dbReference>
<dbReference type="InterPro" id="IPR050072">
    <property type="entry name" value="Peptidase_M20A"/>
</dbReference>
<keyword evidence="1" id="KW-0479">Metal-binding</keyword>
<evidence type="ECO:0000256" key="1">
    <source>
        <dbReference type="ARBA" id="ARBA00022723"/>
    </source>
</evidence>
<evidence type="ECO:0000259" key="3">
    <source>
        <dbReference type="Pfam" id="PF07687"/>
    </source>
</evidence>
<dbReference type="PIRSF" id="PIRSF037238">
    <property type="entry name" value="Carboxypeptidase_G2"/>
    <property type="match status" value="1"/>
</dbReference>
<dbReference type="Gene3D" id="3.40.630.10">
    <property type="entry name" value="Zn peptidases"/>
    <property type="match status" value="1"/>
</dbReference>
<dbReference type="RefSeq" id="WP_305997582.1">
    <property type="nucleotide sequence ID" value="NZ_JAVALS010000017.1"/>
</dbReference>
<keyword evidence="2" id="KW-0378">Hydrolase</keyword>
<dbReference type="PANTHER" id="PTHR43808:SF9">
    <property type="entry name" value="BLL0789 PROTEIN"/>
    <property type="match status" value="1"/>
</dbReference>
<organism evidence="4 5">
    <name type="scientific">Arthrobacter horti</name>
    <dbReference type="NCBI Taxonomy" id="3068273"/>
    <lineage>
        <taxon>Bacteria</taxon>
        <taxon>Bacillati</taxon>
        <taxon>Actinomycetota</taxon>
        <taxon>Actinomycetes</taxon>
        <taxon>Micrococcales</taxon>
        <taxon>Micrococcaceae</taxon>
        <taxon>Arthrobacter</taxon>
    </lineage>
</organism>
<evidence type="ECO:0000313" key="5">
    <source>
        <dbReference type="Proteomes" id="UP001232725"/>
    </source>
</evidence>
<dbReference type="InterPro" id="IPR002933">
    <property type="entry name" value="Peptidase_M20"/>
</dbReference>
<comment type="caution">
    <text evidence="4">The sequence shown here is derived from an EMBL/GenBank/DDBJ whole genome shotgun (WGS) entry which is preliminary data.</text>
</comment>
<evidence type="ECO:0000313" key="4">
    <source>
        <dbReference type="EMBL" id="MDP5228535.1"/>
    </source>
</evidence>
<dbReference type="Gene3D" id="3.30.70.360">
    <property type="match status" value="1"/>
</dbReference>
<dbReference type="PANTHER" id="PTHR43808">
    <property type="entry name" value="ACETYLORNITHINE DEACETYLASE"/>
    <property type="match status" value="1"/>
</dbReference>
<dbReference type="Pfam" id="PF07687">
    <property type="entry name" value="M20_dimer"/>
    <property type="match status" value="1"/>
</dbReference>
<dbReference type="SUPFAM" id="SSF53187">
    <property type="entry name" value="Zn-dependent exopeptidases"/>
    <property type="match status" value="1"/>
</dbReference>
<proteinExistence type="predicted"/>
<dbReference type="EMBL" id="JAVALS010000017">
    <property type="protein sequence ID" value="MDP5228535.1"/>
    <property type="molecule type" value="Genomic_DNA"/>
</dbReference>
<evidence type="ECO:0000256" key="2">
    <source>
        <dbReference type="ARBA" id="ARBA00022801"/>
    </source>
</evidence>
<dbReference type="Pfam" id="PF01546">
    <property type="entry name" value="Peptidase_M20"/>
    <property type="match status" value="1"/>
</dbReference>
<dbReference type="Proteomes" id="UP001232725">
    <property type="component" value="Unassembled WGS sequence"/>
</dbReference>
<keyword evidence="5" id="KW-1185">Reference proteome</keyword>
<dbReference type="InterPro" id="IPR017150">
    <property type="entry name" value="Pept_M20_glutamate_carboxypep"/>
</dbReference>
<dbReference type="InterPro" id="IPR011650">
    <property type="entry name" value="Peptidase_M20_dimer"/>
</dbReference>
<protein>
    <submittedName>
        <fullName evidence="4">M20/M25/M40 family metallo-hydrolase</fullName>
    </submittedName>
</protein>
<gene>
    <name evidence="4" type="ORF">Q9R02_15350</name>
</gene>